<dbReference type="PANTHER" id="PTHR43775:SF37">
    <property type="entry name" value="SI:DKEY-61P9.11"/>
    <property type="match status" value="1"/>
</dbReference>
<dbReference type="InterPro" id="IPR014030">
    <property type="entry name" value="Ketoacyl_synth_N"/>
</dbReference>
<reference evidence="10" key="1">
    <citation type="submission" date="2021-01" db="EMBL/GenBank/DDBJ databases">
        <title>Paracoccus amoyensis sp. nov., isolated from the surface seawater along the coast of Xiamen Island, China.</title>
        <authorList>
            <person name="Lyu L."/>
        </authorList>
    </citation>
    <scope>NUCLEOTIDE SEQUENCE</scope>
    <source>
        <strain evidence="10">MJ17</strain>
    </source>
</reference>
<dbReference type="PANTHER" id="PTHR43775">
    <property type="entry name" value="FATTY ACID SYNTHASE"/>
    <property type="match status" value="1"/>
</dbReference>
<dbReference type="Pfam" id="PF00109">
    <property type="entry name" value="ketoacyl-synt"/>
    <property type="match status" value="1"/>
</dbReference>
<dbReference type="PROSITE" id="PS52004">
    <property type="entry name" value="KS3_2"/>
    <property type="match status" value="1"/>
</dbReference>
<dbReference type="InterPro" id="IPR009081">
    <property type="entry name" value="PP-bd_ACP"/>
</dbReference>
<dbReference type="FunFam" id="3.40.47.10:FF:000042">
    <property type="entry name" value="Polyketide synthase Pks13"/>
    <property type="match status" value="1"/>
</dbReference>
<dbReference type="GO" id="GO:0031177">
    <property type="term" value="F:phosphopantetheine binding"/>
    <property type="evidence" value="ECO:0007669"/>
    <property type="project" value="InterPro"/>
</dbReference>
<dbReference type="GO" id="GO:0005886">
    <property type="term" value="C:plasma membrane"/>
    <property type="evidence" value="ECO:0007669"/>
    <property type="project" value="TreeGrafter"/>
</dbReference>
<feature type="domain" description="Ketosynthase family 3 (KS3)" evidence="9">
    <location>
        <begin position="14"/>
        <end position="437"/>
    </location>
</feature>
<evidence type="ECO:0000256" key="4">
    <source>
        <dbReference type="ARBA" id="ARBA00022832"/>
    </source>
</evidence>
<organism evidence="10 11">
    <name type="scientific">Paracoccus caeni</name>
    <dbReference type="NCBI Taxonomy" id="657651"/>
    <lineage>
        <taxon>Bacteria</taxon>
        <taxon>Pseudomonadati</taxon>
        <taxon>Pseudomonadota</taxon>
        <taxon>Alphaproteobacteria</taxon>
        <taxon>Rhodobacterales</taxon>
        <taxon>Paracoccaceae</taxon>
        <taxon>Paracoccus</taxon>
    </lineage>
</organism>
<accession>A0A934SFE2</accession>
<protein>
    <submittedName>
        <fullName evidence="10">Acyltransferase domain-containing protein</fullName>
    </submittedName>
</protein>
<keyword evidence="3" id="KW-0808">Transferase</keyword>
<dbReference type="SUPFAM" id="SSF55048">
    <property type="entry name" value="Probable ACP-binding domain of malonyl-CoA ACP transacylase"/>
    <property type="match status" value="1"/>
</dbReference>
<evidence type="ECO:0000256" key="1">
    <source>
        <dbReference type="ARBA" id="ARBA00022450"/>
    </source>
</evidence>
<evidence type="ECO:0000256" key="5">
    <source>
        <dbReference type="ARBA" id="ARBA00023098"/>
    </source>
</evidence>
<evidence type="ECO:0000313" key="11">
    <source>
        <dbReference type="Proteomes" id="UP000640485"/>
    </source>
</evidence>
<dbReference type="SUPFAM" id="SSF53901">
    <property type="entry name" value="Thiolase-like"/>
    <property type="match status" value="1"/>
</dbReference>
<feature type="region of interest" description="Disordered" evidence="7">
    <location>
        <begin position="1306"/>
        <end position="1332"/>
    </location>
</feature>
<dbReference type="Gene3D" id="3.40.47.10">
    <property type="match status" value="1"/>
</dbReference>
<evidence type="ECO:0000256" key="7">
    <source>
        <dbReference type="SAM" id="MobiDB-lite"/>
    </source>
</evidence>
<keyword evidence="4" id="KW-0276">Fatty acid metabolism</keyword>
<dbReference type="InterPro" id="IPR014043">
    <property type="entry name" value="Acyl_transferase_dom"/>
</dbReference>
<dbReference type="InterPro" id="IPR006162">
    <property type="entry name" value="Ppantetheine_attach_site"/>
</dbReference>
<comment type="caution">
    <text evidence="10">The sequence shown here is derived from an EMBL/GenBank/DDBJ whole genome shotgun (WGS) entry which is preliminary data.</text>
</comment>
<dbReference type="SMART" id="SM00823">
    <property type="entry name" value="PKS_PP"/>
    <property type="match status" value="1"/>
</dbReference>
<dbReference type="Gene3D" id="3.40.366.10">
    <property type="entry name" value="Malonyl-Coenzyme A Acyl Carrier Protein, domain 2"/>
    <property type="match status" value="1"/>
</dbReference>
<dbReference type="InterPro" id="IPR013968">
    <property type="entry name" value="PKS_KR"/>
</dbReference>
<proteinExistence type="predicted"/>
<dbReference type="InterPro" id="IPR050091">
    <property type="entry name" value="PKS_NRPS_Biosynth_Enz"/>
</dbReference>
<dbReference type="Gene3D" id="3.30.70.3290">
    <property type="match status" value="1"/>
</dbReference>
<dbReference type="SMART" id="SM00825">
    <property type="entry name" value="PKS_KS"/>
    <property type="match status" value="1"/>
</dbReference>
<evidence type="ECO:0000256" key="2">
    <source>
        <dbReference type="ARBA" id="ARBA00022553"/>
    </source>
</evidence>
<sequence>MAETSVSTGAETTGLEIAIIGMAGRFPGAPDIAHFWQNISGGVESITPLDRDALHAKGVPDALLDAPDFVAVGAPLDGSDTFDAGFFGYSPGEAELLDPQQRIFLECAWHALEDAGHARSGGKAAIGVYASAGMNGYLLNLYANQRLRGSVTPYEIFTANDKDFLATRTAYKLNLHGPAVTVQTACSSSLVAVHMAAQALIAGECDMALAGGVALSRQDGYRAMAGSILSPTGHCRAFDAQADGTIAANGVGIVVLKRLEDALADGDRIDAVIRGSAINNDGGGKASFTAPDVDAQAQVIAAAQAAAQVGPDQISYIEAHGTGTHLGDPVELTALTRAFRQGTDRVGYCAIGSVKTNIGHLDTAAGVAGLIKATLMLRHRKLAPSLHFTAPNPRIDFASSPFAVNTTLRDWPGDGPRRAGVSSFGIGGTNAHVVLEEAPIAPVTRNDAPQLLTLSAKTPEALAQAAAALAERLDSGQVTLADTAFTLANGREPFRFRHAIAAASLAEAGAHLRALPEPVEANGAQPVFLFPGQGSQYPGMARALYDTVPAFAAILNNAGPEALRVLEAGDDIHQTQNAQPALFVMEYALAQLWQQMGITPRAMLGHSLGELTAACISGVFNFADGLALVTARGRLMQQARPGAMLSVIHPGQDLAPLLPEGAEIAALNGPGLSAVSCDFANIEALEARLSQEGIAHRRLKTSHAFHSASMDDAAAEFAKAVAAIRLNPPQIPLLSNLTGTWLTDAEATDPAYWADHLRRSVRFAENAAEALKLDAPVFLELGPGAALTRLVMEQGATHAVPGVEAGADGMQALLAATGAAWSAGLSPDWQKLLPSGGRTVSLPGYAFQRQRYWIEPDAVPQQSARAGDARVWLRTWKRAALPVPTAKSRRNWLIFDDGKAGRGLAQALERGGDDVWRIERGTDFAEPGYRSFSLPDDGAGVADLIATLTGRGMMPTDIAFLWPSRAALKALIAALAQAPRPLRLTLITRGAADVTGAETLTPDSGDLMGLIEVAGQEYPWLGCRILDADPAGTADEAAWLRQALLAENAPFAANRSGRHWRLSHEAQEVPAGDTALRRNGVYVVAGHVARGIGQVWAERLGGADAVRLALIEDRQAEPVHLAGDNALRLTADCTDPAELGRALDQVAAKWGRIDGIFLSTPFSDAEMTAPLALLGEAQETAVDRTCIQPLKALAAAVATRKTGFVMVQSSLSSVIGGLGLAAYAGAHHHADLMAVAQDRGTQPDWYAVGWDALTSGPTQRGNSVLEAFALTPDQVWDATRRILAAKATGHSIVSRGDLDQRRAEWLNPTPKEQEEAATGRKRPALDTPFVTPDGPIQTEVARILQDLLGLDRIGANDGFFELGGHSLLAIRAIARLREAFPVQIEMRELLLDNPSTASITRLIETKLAGDGDLAALMAEVEGLSEDELRAALAEEVSP</sequence>
<dbReference type="SUPFAM" id="SSF52151">
    <property type="entry name" value="FabD/lysophospholipase-like"/>
    <property type="match status" value="1"/>
</dbReference>
<evidence type="ECO:0000313" key="10">
    <source>
        <dbReference type="EMBL" id="MBK4215981.1"/>
    </source>
</evidence>
<dbReference type="InterPro" id="IPR001227">
    <property type="entry name" value="Ac_transferase_dom_sf"/>
</dbReference>
<dbReference type="GO" id="GO:0005737">
    <property type="term" value="C:cytoplasm"/>
    <property type="evidence" value="ECO:0007669"/>
    <property type="project" value="TreeGrafter"/>
</dbReference>
<dbReference type="InterPro" id="IPR016035">
    <property type="entry name" value="Acyl_Trfase/lysoPLipase"/>
</dbReference>
<keyword evidence="6" id="KW-0511">Multifunctional enzyme</keyword>
<keyword evidence="11" id="KW-1185">Reference proteome</keyword>
<dbReference type="PROSITE" id="PS00012">
    <property type="entry name" value="PHOSPHOPANTETHEINE"/>
    <property type="match status" value="1"/>
</dbReference>
<dbReference type="PROSITE" id="PS50075">
    <property type="entry name" value="CARRIER"/>
    <property type="match status" value="1"/>
</dbReference>
<dbReference type="SUPFAM" id="SSF51735">
    <property type="entry name" value="NAD(P)-binding Rossmann-fold domains"/>
    <property type="match status" value="2"/>
</dbReference>
<dbReference type="InterPro" id="IPR016039">
    <property type="entry name" value="Thiolase-like"/>
</dbReference>
<dbReference type="EMBL" id="JAEPRQ010000002">
    <property type="protein sequence ID" value="MBK4215981.1"/>
    <property type="molecule type" value="Genomic_DNA"/>
</dbReference>
<keyword evidence="2" id="KW-0597">Phosphoprotein</keyword>
<evidence type="ECO:0000259" key="8">
    <source>
        <dbReference type="PROSITE" id="PS50075"/>
    </source>
</evidence>
<dbReference type="Pfam" id="PF02801">
    <property type="entry name" value="Ketoacyl-synt_C"/>
    <property type="match status" value="1"/>
</dbReference>
<dbReference type="Pfam" id="PF08659">
    <property type="entry name" value="KR"/>
    <property type="match status" value="1"/>
</dbReference>
<dbReference type="InterPro" id="IPR016036">
    <property type="entry name" value="Malonyl_transacylase_ACP-bd"/>
</dbReference>
<dbReference type="InterPro" id="IPR020806">
    <property type="entry name" value="PKS_PP-bd"/>
</dbReference>
<dbReference type="GO" id="GO:0006633">
    <property type="term" value="P:fatty acid biosynthetic process"/>
    <property type="evidence" value="ECO:0007669"/>
    <property type="project" value="InterPro"/>
</dbReference>
<dbReference type="InterPro" id="IPR014031">
    <property type="entry name" value="Ketoacyl_synth_C"/>
</dbReference>
<dbReference type="GO" id="GO:0071770">
    <property type="term" value="P:DIM/DIP cell wall layer assembly"/>
    <property type="evidence" value="ECO:0007669"/>
    <property type="project" value="TreeGrafter"/>
</dbReference>
<evidence type="ECO:0000256" key="6">
    <source>
        <dbReference type="ARBA" id="ARBA00023268"/>
    </source>
</evidence>
<dbReference type="Pfam" id="PF00698">
    <property type="entry name" value="Acyl_transf_1"/>
    <property type="match status" value="1"/>
</dbReference>
<dbReference type="CDD" id="cd00833">
    <property type="entry name" value="PKS"/>
    <property type="match status" value="1"/>
</dbReference>
<dbReference type="SMART" id="SM00827">
    <property type="entry name" value="PKS_AT"/>
    <property type="match status" value="1"/>
</dbReference>
<keyword evidence="5" id="KW-0443">Lipid metabolism</keyword>
<gene>
    <name evidence="10" type="ORF">JJJ17_08600</name>
</gene>
<feature type="domain" description="Carrier" evidence="8">
    <location>
        <begin position="1331"/>
        <end position="1407"/>
    </location>
</feature>
<dbReference type="GO" id="GO:0004315">
    <property type="term" value="F:3-oxoacyl-[acyl-carrier-protein] synthase activity"/>
    <property type="evidence" value="ECO:0007669"/>
    <property type="project" value="InterPro"/>
</dbReference>
<dbReference type="InterPro" id="IPR057326">
    <property type="entry name" value="KR_dom"/>
</dbReference>
<dbReference type="InterPro" id="IPR036736">
    <property type="entry name" value="ACP-like_sf"/>
</dbReference>
<dbReference type="Gene3D" id="1.10.1200.10">
    <property type="entry name" value="ACP-like"/>
    <property type="match status" value="1"/>
</dbReference>
<dbReference type="InterPro" id="IPR032821">
    <property type="entry name" value="PKS_assoc"/>
</dbReference>
<keyword evidence="10" id="KW-0012">Acyltransferase</keyword>
<dbReference type="RefSeq" id="WP_200685441.1">
    <property type="nucleotide sequence ID" value="NZ_JAEPRQ010000002.1"/>
</dbReference>
<dbReference type="PROSITE" id="PS00606">
    <property type="entry name" value="KS3_1"/>
    <property type="match status" value="1"/>
</dbReference>
<evidence type="ECO:0000256" key="3">
    <source>
        <dbReference type="ARBA" id="ARBA00022679"/>
    </source>
</evidence>
<dbReference type="Proteomes" id="UP000640485">
    <property type="component" value="Unassembled WGS sequence"/>
</dbReference>
<evidence type="ECO:0000259" key="9">
    <source>
        <dbReference type="PROSITE" id="PS52004"/>
    </source>
</evidence>
<dbReference type="Pfam" id="PF16197">
    <property type="entry name" value="KAsynt_C_assoc"/>
    <property type="match status" value="1"/>
</dbReference>
<dbReference type="InterPro" id="IPR036291">
    <property type="entry name" value="NAD(P)-bd_dom_sf"/>
</dbReference>
<dbReference type="Pfam" id="PF00550">
    <property type="entry name" value="PP-binding"/>
    <property type="match status" value="1"/>
</dbReference>
<keyword evidence="1" id="KW-0596">Phosphopantetheine</keyword>
<dbReference type="InterPro" id="IPR020841">
    <property type="entry name" value="PKS_Beta-ketoAc_synthase_dom"/>
</dbReference>
<dbReference type="InterPro" id="IPR018201">
    <property type="entry name" value="Ketoacyl_synth_AS"/>
</dbReference>
<name>A0A934SFE2_9RHOB</name>
<dbReference type="SMART" id="SM00822">
    <property type="entry name" value="PKS_KR"/>
    <property type="match status" value="1"/>
</dbReference>
<dbReference type="SUPFAM" id="SSF47336">
    <property type="entry name" value="ACP-like"/>
    <property type="match status" value="1"/>
</dbReference>
<dbReference type="Gene3D" id="3.40.50.720">
    <property type="entry name" value="NAD(P)-binding Rossmann-like Domain"/>
    <property type="match status" value="1"/>
</dbReference>
<dbReference type="GO" id="GO:0004312">
    <property type="term" value="F:fatty acid synthase activity"/>
    <property type="evidence" value="ECO:0007669"/>
    <property type="project" value="TreeGrafter"/>
</dbReference>